<evidence type="ECO:0000313" key="1">
    <source>
        <dbReference type="EnsemblMetazoa" id="Aqu2.1.10148_001"/>
    </source>
</evidence>
<dbReference type="InParanoid" id="A0A1X7T6K9"/>
<reference evidence="1" key="1">
    <citation type="submission" date="2017-05" db="UniProtKB">
        <authorList>
            <consortium name="EnsemblMetazoa"/>
        </authorList>
    </citation>
    <scope>IDENTIFICATION</scope>
</reference>
<sequence>MARHRQRRSRLLVVGLATLQFAFAGRGPMIGQPI</sequence>
<organism evidence="1">
    <name type="scientific">Amphimedon queenslandica</name>
    <name type="common">Sponge</name>
    <dbReference type="NCBI Taxonomy" id="400682"/>
    <lineage>
        <taxon>Eukaryota</taxon>
        <taxon>Metazoa</taxon>
        <taxon>Porifera</taxon>
        <taxon>Demospongiae</taxon>
        <taxon>Heteroscleromorpha</taxon>
        <taxon>Haplosclerida</taxon>
        <taxon>Niphatidae</taxon>
        <taxon>Amphimedon</taxon>
    </lineage>
</organism>
<dbReference type="EnsemblMetazoa" id="Aqu2.1.10148_001">
    <property type="protein sequence ID" value="Aqu2.1.10148_001"/>
    <property type="gene ID" value="Aqu2.1.10148"/>
</dbReference>
<accession>A0A1X7T6K9</accession>
<proteinExistence type="predicted"/>
<dbReference type="AlphaFoldDB" id="A0A1X7T6K9"/>
<name>A0A1X7T6K9_AMPQE</name>
<protein>
    <submittedName>
        <fullName evidence="1">Uncharacterized protein</fullName>
    </submittedName>
</protein>